<gene>
    <name evidence="2" type="ORF">PAC_07047</name>
</gene>
<dbReference type="InterPro" id="IPR050623">
    <property type="entry name" value="Glucan_succinyl_AcylTrfase"/>
</dbReference>
<dbReference type="AlphaFoldDB" id="A0A1L7WWK4"/>
<feature type="transmembrane region" description="Helical" evidence="1">
    <location>
        <begin position="283"/>
        <end position="302"/>
    </location>
</feature>
<evidence type="ECO:0000256" key="1">
    <source>
        <dbReference type="SAM" id="Phobius"/>
    </source>
</evidence>
<accession>A0A1L7WWK4</accession>
<organism evidence="2 3">
    <name type="scientific">Phialocephala subalpina</name>
    <dbReference type="NCBI Taxonomy" id="576137"/>
    <lineage>
        <taxon>Eukaryota</taxon>
        <taxon>Fungi</taxon>
        <taxon>Dikarya</taxon>
        <taxon>Ascomycota</taxon>
        <taxon>Pezizomycotina</taxon>
        <taxon>Leotiomycetes</taxon>
        <taxon>Helotiales</taxon>
        <taxon>Mollisiaceae</taxon>
        <taxon>Phialocephala</taxon>
        <taxon>Phialocephala fortinii species complex</taxon>
    </lineage>
</organism>
<reference evidence="2 3" key="1">
    <citation type="submission" date="2016-03" db="EMBL/GenBank/DDBJ databases">
        <authorList>
            <person name="Ploux O."/>
        </authorList>
    </citation>
    <scope>NUCLEOTIDE SEQUENCE [LARGE SCALE GENOMIC DNA]</scope>
    <source>
        <strain evidence="2 3">UAMH 11012</strain>
    </source>
</reference>
<feature type="transmembrane region" description="Helical" evidence="1">
    <location>
        <begin position="244"/>
        <end position="263"/>
    </location>
</feature>
<dbReference type="OrthoDB" id="4141464at2759"/>
<sequence>MAPTLSKPSKPVQVAPKDHSLTNLRTSLTVLTILHHTSIPYGGLGSWAYTSPLHASASSPTLVAFNAVNHIFFIGTFFYLSGLLTSQSLTRKIQFLSGRWWRLGVPRAAYSMIAPPAQTLIMSLARGQIVSGARVQETFMQHVKSLRSVRGPLWFNTTLLTFDTTHSLFRRQFQNLNLSFTFPQAMILDILANFLTRLVFPLGRDYTPLSIELGYAPQYIASYILGTRSSSSLNHLPTKLQRKWLLAASISSGLALVGLLHFFPEGYQFTDLHGGMNLLAASYAIWNETTEFLIVTYLLDLFKRKDVLRRQWGNLGLYQYAAFLVHPVILGGVQAGSNRWKVGSEVDEESGCWWDWSGGELGRGVVSDEG</sequence>
<keyword evidence="1" id="KW-0812">Transmembrane</keyword>
<feature type="transmembrane region" description="Helical" evidence="1">
    <location>
        <begin position="62"/>
        <end position="84"/>
    </location>
</feature>
<evidence type="ECO:0000313" key="2">
    <source>
        <dbReference type="EMBL" id="CZR57158.1"/>
    </source>
</evidence>
<keyword evidence="1" id="KW-1133">Transmembrane helix</keyword>
<proteinExistence type="predicted"/>
<dbReference type="EMBL" id="FJOG01000009">
    <property type="protein sequence ID" value="CZR57158.1"/>
    <property type="molecule type" value="Genomic_DNA"/>
</dbReference>
<keyword evidence="3" id="KW-1185">Reference proteome</keyword>
<dbReference type="Proteomes" id="UP000184330">
    <property type="component" value="Unassembled WGS sequence"/>
</dbReference>
<name>A0A1L7WWK4_9HELO</name>
<dbReference type="PANTHER" id="PTHR36927">
    <property type="entry name" value="BLR4337 PROTEIN"/>
    <property type="match status" value="1"/>
</dbReference>
<evidence type="ECO:0008006" key="4">
    <source>
        <dbReference type="Google" id="ProtNLM"/>
    </source>
</evidence>
<keyword evidence="1" id="KW-0472">Membrane</keyword>
<protein>
    <recommendedName>
        <fullName evidence="4">Acyltransferase 3 domain-containing protein</fullName>
    </recommendedName>
</protein>
<dbReference type="PANTHER" id="PTHR36927:SF4">
    <property type="entry name" value="BLR5718 PROTEIN"/>
    <property type="match status" value="1"/>
</dbReference>
<evidence type="ECO:0000313" key="3">
    <source>
        <dbReference type="Proteomes" id="UP000184330"/>
    </source>
</evidence>